<dbReference type="InterPro" id="IPR036236">
    <property type="entry name" value="Znf_C2H2_sf"/>
</dbReference>
<keyword evidence="5" id="KW-1185">Reference proteome</keyword>
<protein>
    <submittedName>
        <fullName evidence="4">Sulfatase domain-containing protein</fullName>
    </submittedName>
</protein>
<keyword evidence="1" id="KW-0863">Zinc-finger</keyword>
<feature type="domain" description="C2H2-type" evidence="3">
    <location>
        <begin position="843"/>
        <end position="873"/>
    </location>
</feature>
<comment type="caution">
    <text evidence="4">The sequence shown here is derived from an EMBL/GenBank/DDBJ whole genome shotgun (WGS) entry which is preliminary data.</text>
</comment>
<gene>
    <name evidence="4" type="ORF">DdX_11091</name>
</gene>
<keyword evidence="1" id="KW-0479">Metal-binding</keyword>
<proteinExistence type="predicted"/>
<organism evidence="4 5">
    <name type="scientific">Ditylenchus destructor</name>
    <dbReference type="NCBI Taxonomy" id="166010"/>
    <lineage>
        <taxon>Eukaryota</taxon>
        <taxon>Metazoa</taxon>
        <taxon>Ecdysozoa</taxon>
        <taxon>Nematoda</taxon>
        <taxon>Chromadorea</taxon>
        <taxon>Rhabditida</taxon>
        <taxon>Tylenchina</taxon>
        <taxon>Tylenchomorpha</taxon>
        <taxon>Sphaerularioidea</taxon>
        <taxon>Anguinidae</taxon>
        <taxon>Anguininae</taxon>
        <taxon>Ditylenchus</taxon>
    </lineage>
</organism>
<evidence type="ECO:0000256" key="2">
    <source>
        <dbReference type="SAM" id="MobiDB-lite"/>
    </source>
</evidence>
<reference evidence="4" key="1">
    <citation type="submission" date="2022-01" db="EMBL/GenBank/DDBJ databases">
        <title>Genome Sequence Resource for Two Populations of Ditylenchus destructor, the Migratory Endoparasitic Phytonematode.</title>
        <authorList>
            <person name="Zhang H."/>
            <person name="Lin R."/>
            <person name="Xie B."/>
        </authorList>
    </citation>
    <scope>NUCLEOTIDE SEQUENCE</scope>
    <source>
        <strain evidence="4">BazhouSP</strain>
    </source>
</reference>
<accession>A0AAD4N1B0</accession>
<dbReference type="EMBL" id="JAKKPZ010000029">
    <property type="protein sequence ID" value="KAI1709701.1"/>
    <property type="molecule type" value="Genomic_DNA"/>
</dbReference>
<evidence type="ECO:0000313" key="5">
    <source>
        <dbReference type="Proteomes" id="UP001201812"/>
    </source>
</evidence>
<dbReference type="AlphaFoldDB" id="A0AAD4N1B0"/>
<dbReference type="SUPFAM" id="SSF57667">
    <property type="entry name" value="beta-beta-alpha zinc fingers"/>
    <property type="match status" value="1"/>
</dbReference>
<dbReference type="GO" id="GO:0008270">
    <property type="term" value="F:zinc ion binding"/>
    <property type="evidence" value="ECO:0007669"/>
    <property type="project" value="UniProtKB-KW"/>
</dbReference>
<keyword evidence="1" id="KW-0862">Zinc</keyword>
<dbReference type="Gene3D" id="3.30.160.60">
    <property type="entry name" value="Classic Zinc Finger"/>
    <property type="match status" value="2"/>
</dbReference>
<name>A0AAD4N1B0_9BILA</name>
<dbReference type="Pfam" id="PF00096">
    <property type="entry name" value="zf-C2H2"/>
    <property type="match status" value="1"/>
</dbReference>
<evidence type="ECO:0000256" key="1">
    <source>
        <dbReference type="PROSITE-ProRule" id="PRU00042"/>
    </source>
</evidence>
<dbReference type="InterPro" id="IPR017850">
    <property type="entry name" value="Alkaline_phosphatase_core_sf"/>
</dbReference>
<feature type="region of interest" description="Disordered" evidence="2">
    <location>
        <begin position="917"/>
        <end position="936"/>
    </location>
</feature>
<dbReference type="PROSITE" id="PS50157">
    <property type="entry name" value="ZINC_FINGER_C2H2_2"/>
    <property type="match status" value="3"/>
</dbReference>
<dbReference type="Proteomes" id="UP001201812">
    <property type="component" value="Unassembled WGS sequence"/>
</dbReference>
<feature type="domain" description="C2H2-type" evidence="3">
    <location>
        <begin position="770"/>
        <end position="797"/>
    </location>
</feature>
<dbReference type="Pfam" id="PF02995">
    <property type="entry name" value="DUF229"/>
    <property type="match status" value="1"/>
</dbReference>
<dbReference type="SUPFAM" id="SSF53649">
    <property type="entry name" value="Alkaline phosphatase-like"/>
    <property type="match status" value="1"/>
</dbReference>
<dbReference type="Gene3D" id="3.40.720.10">
    <property type="entry name" value="Alkaline Phosphatase, subunit A"/>
    <property type="match status" value="1"/>
</dbReference>
<dbReference type="InterPro" id="IPR013087">
    <property type="entry name" value="Znf_C2H2_type"/>
</dbReference>
<dbReference type="InterPro" id="IPR004245">
    <property type="entry name" value="DUF229"/>
</dbReference>
<evidence type="ECO:0000313" key="4">
    <source>
        <dbReference type="EMBL" id="KAI1709701.1"/>
    </source>
</evidence>
<dbReference type="PROSITE" id="PS00028">
    <property type="entry name" value="ZINC_FINGER_C2H2_1"/>
    <property type="match status" value="4"/>
</dbReference>
<dbReference type="CDD" id="cd16021">
    <property type="entry name" value="ALP_like"/>
    <property type="match status" value="1"/>
</dbReference>
<dbReference type="PANTHER" id="PTHR10974:SF75">
    <property type="entry name" value="SULFATASE DOMAIN-CONTAINING PROTEIN"/>
    <property type="match status" value="1"/>
</dbReference>
<feature type="domain" description="C2H2-type" evidence="3">
    <location>
        <begin position="742"/>
        <end position="769"/>
    </location>
</feature>
<dbReference type="GO" id="GO:0005615">
    <property type="term" value="C:extracellular space"/>
    <property type="evidence" value="ECO:0007669"/>
    <property type="project" value="TreeGrafter"/>
</dbReference>
<sequence length="1107" mass="126454">MTTLRQNEPMGMDRPLPYFPQENIENDVIDSCLRNKDPWNEEILKYVNPSEKKKFDKTCKPMTQITQLIESSDEKLMRLSIRPEYEREYACQYRCLYPKDDYNYREGFWISFQDPTQPPCDVFEVECKKKNDGSKKADEDLFRDVYYQIYRPPVNATKEAKGFGVLIFVIDSTSHSNFLRGLQKFTHLLREEYEAIPFPHLNKVGLNSLPNGFAFLMGKQAEDMPKSPINKKKIKADIGYDFDSKCHKPLDNETSFILSQFRNLGYKTMWAEDWGVGTFNWPDCTGFKDVPVDHLFKPFIQRIDFMTLDDLRKTNRFKNNPYTNYMQDHCREIHEPILKYLESFHNFYDDIEQRLSLTWMVTLTHDHLNGLYHADTSFYNTFKRLKPKLENSFLFVMSDHGIRFGPHRKTETGAIEDNNPALFIALPKELRKNTHLKNIMQENARHLISQHDVYATLLSIAKDGHEWNSSTWDHEWPKVDQVETLPNMHGSSLFHYPMKQPRDCPTLRIPFDYCQCPGKYIKMTDPVLNLRLAKESTEKLNGDIQKRGYSDRCEELSVDESAQITLLELKIAKKSEKNNTNSPRNFKIMFQTVPGGGQFSVKLRMLQSGKVDFTSEQFERLNKHGDQSQCARNNPIVMPLCYCKKLDIDPTSSSKHRRQKTTLQCSPEDVVLLCGVQDLDPASEGRDSRAGDTKARESRAGARRFVYTRYSGLDGPEKETDQLKAMSTSPLNDRPPSVVAEFPCNLCEKSFKSMSSRSGHMKTHAMNDSFPCHLCGKGFKSRYWQRHHIMLHYTKNIEPSDDGQFHCPMCDRSYKSLSSRTRHIGKAHFSNEFHPAAAPDGLFPCNLCGRRFKNAHARSLHSNWHIMHDKTTPFGQTSIVATDIDKDEAISSGSLPETSSQIHIADDINDVMMTHSNLESEKERPENVELPSSLESVSGKEIEGSLKVVSPSLPPLSIESSSGSASSPVSDFGNPQTLTMLHALAIMQQNVISQERERMAAQKTLVNRIYQAAFASELATMQAALATSTEAHRQTLLSNMKLSTSQNALMNLISSLPAAQQSLLMSTIFGAQTQLSSMNSLACLFPSVETNPNQNAITKLIEQMSKK</sequence>
<dbReference type="SMART" id="SM00355">
    <property type="entry name" value="ZnF_C2H2"/>
    <property type="match status" value="4"/>
</dbReference>
<dbReference type="PANTHER" id="PTHR10974">
    <property type="entry name" value="FI08016P-RELATED"/>
    <property type="match status" value="1"/>
</dbReference>
<feature type="compositionally biased region" description="Basic and acidic residues" evidence="2">
    <location>
        <begin position="918"/>
        <end position="927"/>
    </location>
</feature>
<evidence type="ECO:0000259" key="3">
    <source>
        <dbReference type="PROSITE" id="PS50157"/>
    </source>
</evidence>